<keyword evidence="1" id="KW-0808">Transferase</keyword>
<dbReference type="AlphaFoldDB" id="A0AAD7AMW0"/>
<evidence type="ECO:0000313" key="3">
    <source>
        <dbReference type="EMBL" id="KAJ7363821.1"/>
    </source>
</evidence>
<dbReference type="Proteomes" id="UP001218218">
    <property type="component" value="Unassembled WGS sequence"/>
</dbReference>
<reference evidence="3" key="1">
    <citation type="submission" date="2023-03" db="EMBL/GenBank/DDBJ databases">
        <title>Massive genome expansion in bonnet fungi (Mycena s.s.) driven by repeated elements and novel gene families across ecological guilds.</title>
        <authorList>
            <consortium name="Lawrence Berkeley National Laboratory"/>
            <person name="Harder C.B."/>
            <person name="Miyauchi S."/>
            <person name="Viragh M."/>
            <person name="Kuo A."/>
            <person name="Thoen E."/>
            <person name="Andreopoulos B."/>
            <person name="Lu D."/>
            <person name="Skrede I."/>
            <person name="Drula E."/>
            <person name="Henrissat B."/>
            <person name="Morin E."/>
            <person name="Kohler A."/>
            <person name="Barry K."/>
            <person name="LaButti K."/>
            <person name="Morin E."/>
            <person name="Salamov A."/>
            <person name="Lipzen A."/>
            <person name="Mereny Z."/>
            <person name="Hegedus B."/>
            <person name="Baldrian P."/>
            <person name="Stursova M."/>
            <person name="Weitz H."/>
            <person name="Taylor A."/>
            <person name="Grigoriev I.V."/>
            <person name="Nagy L.G."/>
            <person name="Martin F."/>
            <person name="Kauserud H."/>
        </authorList>
    </citation>
    <scope>NUCLEOTIDE SEQUENCE</scope>
    <source>
        <strain evidence="3">CBHHK002</strain>
    </source>
</reference>
<evidence type="ECO:0000313" key="4">
    <source>
        <dbReference type="Proteomes" id="UP001218218"/>
    </source>
</evidence>
<organism evidence="3 4">
    <name type="scientific">Mycena albidolilacea</name>
    <dbReference type="NCBI Taxonomy" id="1033008"/>
    <lineage>
        <taxon>Eukaryota</taxon>
        <taxon>Fungi</taxon>
        <taxon>Dikarya</taxon>
        <taxon>Basidiomycota</taxon>
        <taxon>Agaricomycotina</taxon>
        <taxon>Agaricomycetes</taxon>
        <taxon>Agaricomycetidae</taxon>
        <taxon>Agaricales</taxon>
        <taxon>Marasmiineae</taxon>
        <taxon>Mycenaceae</taxon>
        <taxon>Mycena</taxon>
    </lineage>
</organism>
<dbReference type="PANTHER" id="PTHR35897:SF1">
    <property type="entry name" value="METHYLTRANSFERASE AUSD"/>
    <property type="match status" value="1"/>
</dbReference>
<protein>
    <submittedName>
        <fullName evidence="3">Uncharacterized protein</fullName>
    </submittedName>
</protein>
<name>A0AAD7AMW0_9AGAR</name>
<dbReference type="GO" id="GO:0016740">
    <property type="term" value="F:transferase activity"/>
    <property type="evidence" value="ECO:0007669"/>
    <property type="project" value="UniProtKB-KW"/>
</dbReference>
<evidence type="ECO:0000256" key="2">
    <source>
        <dbReference type="ARBA" id="ARBA00022691"/>
    </source>
</evidence>
<dbReference type="EMBL" id="JARIHO010000003">
    <property type="protein sequence ID" value="KAJ7363821.1"/>
    <property type="molecule type" value="Genomic_DNA"/>
</dbReference>
<gene>
    <name evidence="3" type="ORF">DFH08DRAFT_949457</name>
</gene>
<proteinExistence type="predicted"/>
<dbReference type="InterPro" id="IPR051654">
    <property type="entry name" value="Meroterpenoid_MTases"/>
</dbReference>
<sequence length="280" mass="30992">MAEYTKPPLDESFYDLTEEDLVFIKAQSGIEDPDTLKPKIYTFPMYEHVLDLGRKGGIVLDLGKCWSDGIPAQNLIASDLWPVFWDLGHELFNSTPATFPAAFLAGDTFDPAFLEPFPPLTPSSDVPVPAAPAPLNSLTNLAPLRGHLAAIHATCLFHLFLEPQQAQLARALGGLLAPAPGAVILGSHVGRRAKGANEKGPFCSGGHRMFCHSPSSWKEQWKGIFSEGAVEVRAELREKEKKGWGNERRVEDEQSDTHIGQPVWPVARLRFYVRCRLRKK</sequence>
<comment type="caution">
    <text evidence="3">The sequence shown here is derived from an EMBL/GenBank/DDBJ whole genome shotgun (WGS) entry which is preliminary data.</text>
</comment>
<evidence type="ECO:0000256" key="1">
    <source>
        <dbReference type="ARBA" id="ARBA00022679"/>
    </source>
</evidence>
<accession>A0AAD7AMW0</accession>
<keyword evidence="4" id="KW-1185">Reference proteome</keyword>
<dbReference type="PANTHER" id="PTHR35897">
    <property type="entry name" value="METHYLTRANSFERASE AUSD"/>
    <property type="match status" value="1"/>
</dbReference>
<keyword evidence="2" id="KW-0949">S-adenosyl-L-methionine</keyword>